<proteinExistence type="predicted"/>
<organism evidence="1 2">
    <name type="scientific">Candidatus Bealeia paramacronuclearis</name>
    <dbReference type="NCBI Taxonomy" id="1921001"/>
    <lineage>
        <taxon>Bacteria</taxon>
        <taxon>Pseudomonadati</taxon>
        <taxon>Pseudomonadota</taxon>
        <taxon>Alphaproteobacteria</taxon>
        <taxon>Holosporales</taxon>
        <taxon>Holosporaceae</taxon>
        <taxon>Candidatus Bealeia</taxon>
    </lineage>
</organism>
<evidence type="ECO:0000313" key="1">
    <source>
        <dbReference type="EMBL" id="WVX66452.1"/>
    </source>
</evidence>
<accession>A0ABZ2C4T1</accession>
<dbReference type="RefSeq" id="WP_331255316.1">
    <property type="nucleotide sequence ID" value="NZ_CP133270.1"/>
</dbReference>
<keyword evidence="2" id="KW-1185">Reference proteome</keyword>
<reference evidence="1 2" key="1">
    <citation type="journal article" date="2024" name="Environ. Microbiol.">
        <title>Novel evolutionary insights on the interactions of the Holosporales (Alphaproteobacteria) with eukaryotic hosts from comparative genomics.</title>
        <authorList>
            <person name="Giovannini M."/>
            <person name="Petroni G."/>
            <person name="Castelli M."/>
        </authorList>
    </citation>
    <scope>NUCLEOTIDE SEQUENCE [LARGE SCALE GENOMIC DNA]</scope>
    <source>
        <strain evidence="1 2">US_Bl 15I1</strain>
    </source>
</reference>
<dbReference type="EMBL" id="CP133270">
    <property type="protein sequence ID" value="WVX66452.1"/>
    <property type="molecule type" value="Genomic_DNA"/>
</dbReference>
<name>A0ABZ2C4T1_9PROT</name>
<sequence>MKKMRPHIDLHDFNPTPQKTRLCDHGGCEQEGEYRAPKSPHNLREYYWFCLEHIRDYNKSWDYYKDMPPEEIDTSYAVCSKRVGI</sequence>
<dbReference type="Proteomes" id="UP001330434">
    <property type="component" value="Chromosome"/>
</dbReference>
<gene>
    <name evidence="1" type="ORF">Bealeia1_00630</name>
</gene>
<protein>
    <submittedName>
        <fullName evidence="1">DnaJ domain-containing protein</fullName>
    </submittedName>
</protein>
<evidence type="ECO:0000313" key="2">
    <source>
        <dbReference type="Proteomes" id="UP001330434"/>
    </source>
</evidence>